<comment type="caution">
    <text evidence="2">The sequence shown here is derived from an EMBL/GenBank/DDBJ whole genome shotgun (WGS) entry which is preliminary data.</text>
</comment>
<evidence type="ECO:0000256" key="1">
    <source>
        <dbReference type="SAM" id="Phobius"/>
    </source>
</evidence>
<organism evidence="2 3">
    <name type="scientific">Hoeflea prorocentri</name>
    <dbReference type="NCBI Taxonomy" id="1922333"/>
    <lineage>
        <taxon>Bacteria</taxon>
        <taxon>Pseudomonadati</taxon>
        <taxon>Pseudomonadota</taxon>
        <taxon>Alphaproteobacteria</taxon>
        <taxon>Hyphomicrobiales</taxon>
        <taxon>Rhizobiaceae</taxon>
        <taxon>Hoeflea</taxon>
    </lineage>
</organism>
<dbReference type="AlphaFoldDB" id="A0A9X3ZFX7"/>
<evidence type="ECO:0000313" key="2">
    <source>
        <dbReference type="EMBL" id="MDA5397133.1"/>
    </source>
</evidence>
<protein>
    <recommendedName>
        <fullName evidence="4">Fimbrial protein</fullName>
    </recommendedName>
</protein>
<keyword evidence="1" id="KW-1133">Transmembrane helix</keyword>
<sequence length="126" mass="13649">MNKVELEPEEEKPLDPEMEKVRKKMVRLLVVSIGIMILGVMAVLAGVVYKVMQPGEETAIAAGQGLAVPSGEPIQHSMSLPQGFVVDDVALDGSRILFYGRMVDGSQKVVILDIETGRMAAEITLK</sequence>
<feature type="transmembrane region" description="Helical" evidence="1">
    <location>
        <begin position="28"/>
        <end position="49"/>
    </location>
</feature>
<evidence type="ECO:0008006" key="4">
    <source>
        <dbReference type="Google" id="ProtNLM"/>
    </source>
</evidence>
<dbReference type="EMBL" id="JAPJZI010000001">
    <property type="protein sequence ID" value="MDA5397133.1"/>
    <property type="molecule type" value="Genomic_DNA"/>
</dbReference>
<dbReference type="Proteomes" id="UP001151234">
    <property type="component" value="Unassembled WGS sequence"/>
</dbReference>
<accession>A0A9X3ZFX7</accession>
<gene>
    <name evidence="2" type="ORF">OQ273_00990</name>
</gene>
<keyword evidence="1" id="KW-0472">Membrane</keyword>
<dbReference type="RefSeq" id="WP_267988603.1">
    <property type="nucleotide sequence ID" value="NZ_JAPJZI010000001.1"/>
</dbReference>
<name>A0A9X3ZFX7_9HYPH</name>
<keyword evidence="3" id="KW-1185">Reference proteome</keyword>
<reference evidence="2" key="1">
    <citation type="submission" date="2022-11" db="EMBL/GenBank/DDBJ databases">
        <title>Draft genome sequence of Hoeflea poritis E7-10 and Hoeflea prorocentri PM5-8, separated from scleractinian coral Porites lutea and marine dinoflagellate.</title>
        <authorList>
            <person name="Zhang G."/>
            <person name="Wei Q."/>
            <person name="Cai L."/>
        </authorList>
    </citation>
    <scope>NUCLEOTIDE SEQUENCE</scope>
    <source>
        <strain evidence="2">PM5-8</strain>
    </source>
</reference>
<proteinExistence type="predicted"/>
<evidence type="ECO:0000313" key="3">
    <source>
        <dbReference type="Proteomes" id="UP001151234"/>
    </source>
</evidence>
<keyword evidence="1" id="KW-0812">Transmembrane</keyword>